<sequence>MSRNATFFTHEDLSHPGSGISAPGSSAKRPMLHRAMLGRQCGSDNKEATSDQTHHSTTLHHAERSPHVPCPIAHNRSI</sequence>
<evidence type="ECO:0000313" key="2">
    <source>
        <dbReference type="Proteomes" id="UP000095287"/>
    </source>
</evidence>
<dbReference type="Proteomes" id="UP000095287">
    <property type="component" value="Unplaced"/>
</dbReference>
<organism evidence="2 3">
    <name type="scientific">Steinernema glaseri</name>
    <dbReference type="NCBI Taxonomy" id="37863"/>
    <lineage>
        <taxon>Eukaryota</taxon>
        <taxon>Metazoa</taxon>
        <taxon>Ecdysozoa</taxon>
        <taxon>Nematoda</taxon>
        <taxon>Chromadorea</taxon>
        <taxon>Rhabditida</taxon>
        <taxon>Tylenchina</taxon>
        <taxon>Panagrolaimomorpha</taxon>
        <taxon>Strongyloidoidea</taxon>
        <taxon>Steinernematidae</taxon>
        <taxon>Steinernema</taxon>
    </lineage>
</organism>
<feature type="region of interest" description="Disordered" evidence="1">
    <location>
        <begin position="1"/>
        <end position="78"/>
    </location>
</feature>
<reference evidence="3" key="1">
    <citation type="submission" date="2016-11" db="UniProtKB">
        <authorList>
            <consortium name="WormBaseParasite"/>
        </authorList>
    </citation>
    <scope>IDENTIFICATION</scope>
</reference>
<evidence type="ECO:0000256" key="1">
    <source>
        <dbReference type="SAM" id="MobiDB-lite"/>
    </source>
</evidence>
<feature type="compositionally biased region" description="Low complexity" evidence="1">
    <location>
        <begin position="15"/>
        <end position="27"/>
    </location>
</feature>
<dbReference type="AlphaFoldDB" id="A0A1I7YYC9"/>
<name>A0A1I7YYC9_9BILA</name>
<accession>A0A1I7YYC9</accession>
<dbReference type="WBParaSite" id="L893_g20764.t1">
    <property type="protein sequence ID" value="L893_g20764.t1"/>
    <property type="gene ID" value="L893_g20764"/>
</dbReference>
<proteinExistence type="predicted"/>
<evidence type="ECO:0000313" key="3">
    <source>
        <dbReference type="WBParaSite" id="L893_g20764.t1"/>
    </source>
</evidence>
<protein>
    <submittedName>
        <fullName evidence="3">Uncharacterized protein</fullName>
    </submittedName>
</protein>
<feature type="compositionally biased region" description="Basic and acidic residues" evidence="1">
    <location>
        <begin position="44"/>
        <end position="66"/>
    </location>
</feature>
<keyword evidence="2" id="KW-1185">Reference proteome</keyword>